<evidence type="ECO:0000313" key="2">
    <source>
        <dbReference type="Proteomes" id="UP000023541"/>
    </source>
</evidence>
<keyword evidence="2" id="KW-1185">Reference proteome</keyword>
<proteinExistence type="predicted"/>
<evidence type="ECO:0000313" key="1">
    <source>
        <dbReference type="EMBL" id="EZH74499.1"/>
    </source>
</evidence>
<dbReference type="STRING" id="1317122.ATO12_12070"/>
<gene>
    <name evidence="1" type="ORF">ATO12_12070</name>
</gene>
<comment type="caution">
    <text evidence="1">The sequence shown here is derived from an EMBL/GenBank/DDBJ whole genome shotgun (WGS) entry which is preliminary data.</text>
</comment>
<name>A0A023BWZ5_9FLAO</name>
<dbReference type="Proteomes" id="UP000023541">
    <property type="component" value="Unassembled WGS sequence"/>
</dbReference>
<reference evidence="1 2" key="1">
    <citation type="submission" date="2014-04" db="EMBL/GenBank/DDBJ databases">
        <title>Aquimarina sp. 22II-S11-z7 Genome Sequencing.</title>
        <authorList>
            <person name="Lai Q."/>
        </authorList>
    </citation>
    <scope>NUCLEOTIDE SEQUENCE [LARGE SCALE GENOMIC DNA]</scope>
    <source>
        <strain evidence="1 2">22II-S11-z7</strain>
    </source>
</reference>
<accession>A0A023BWZ5</accession>
<sequence>MRNIIVVVLISFLMYQGFGQENESYSKLLKEAWDLYQKKEFYTAGQKYTEAFSVLGHQSNMSDKEISNRFNAACAWALAKEPDAAFVQLFKIARSGKFSDHNQLTSDNDLKFLYTDPRWKEVTDIVAVEYEKVKPLSKEALKSIFKKYKNAYQKVFKKGSTVADVDFLYSFYTTDFEYNHPGYGGVYSRELLYNNTIKYLKKGAYDNSPKTTLVNIIVGLNAIVIEKLREHETESTMTLIKFRKDKIYYIEEYW</sequence>
<dbReference type="eggNOG" id="COG3631">
    <property type="taxonomic scope" value="Bacteria"/>
</dbReference>
<protein>
    <submittedName>
        <fullName evidence="1">Uncharacterized protein</fullName>
    </submittedName>
</protein>
<organism evidence="1 2">
    <name type="scientific">Aquimarina atlantica</name>
    <dbReference type="NCBI Taxonomy" id="1317122"/>
    <lineage>
        <taxon>Bacteria</taxon>
        <taxon>Pseudomonadati</taxon>
        <taxon>Bacteroidota</taxon>
        <taxon>Flavobacteriia</taxon>
        <taxon>Flavobacteriales</taxon>
        <taxon>Flavobacteriaceae</taxon>
        <taxon>Aquimarina</taxon>
    </lineage>
</organism>
<dbReference type="AlphaFoldDB" id="A0A023BWZ5"/>
<dbReference type="EMBL" id="AQRA01000003">
    <property type="protein sequence ID" value="EZH74499.1"/>
    <property type="molecule type" value="Genomic_DNA"/>
</dbReference>
<dbReference type="OrthoDB" id="980604at2"/>
<dbReference type="RefSeq" id="WP_131248790.1">
    <property type="nucleotide sequence ID" value="NZ_AQRA01000003.1"/>
</dbReference>